<gene>
    <name evidence="1" type="ORF">D4L85_23245</name>
</gene>
<proteinExistence type="predicted"/>
<evidence type="ECO:0000313" key="1">
    <source>
        <dbReference type="EMBL" id="AYB33322.1"/>
    </source>
</evidence>
<evidence type="ECO:0000313" key="2">
    <source>
        <dbReference type="Proteomes" id="UP000266183"/>
    </source>
</evidence>
<protein>
    <submittedName>
        <fullName evidence="1">DUF2199 domain-containing protein</fullName>
    </submittedName>
</protein>
<name>A0A385SR45_9BACT</name>
<dbReference type="KEGG" id="chk:D4L85_23245"/>
<dbReference type="Pfam" id="PF09965">
    <property type="entry name" value="DUF2199"/>
    <property type="match status" value="1"/>
</dbReference>
<sequence length="197" mass="22297">MTASGQLISSRHGSNLHTLTLVKKKRWGRTVYQCSCCGRTYDDVPLTFGSDRPDYYHSIPPDERTQRISLAESLCVVDAQHFFHRGRLTIPIIAHHQNLIFDVWTSISEDNFRTRNQLWNSPERMNEGPYFGWLQTTVPTYGNTINIKTVATENEVGLIPSIHVIEEEHPLAIAQQNGITFEKALQIAGSILAGEHP</sequence>
<organism evidence="1 2">
    <name type="scientific">Chryseolinea soli</name>
    <dbReference type="NCBI Taxonomy" id="2321403"/>
    <lineage>
        <taxon>Bacteria</taxon>
        <taxon>Pseudomonadati</taxon>
        <taxon>Bacteroidota</taxon>
        <taxon>Cytophagia</taxon>
        <taxon>Cytophagales</taxon>
        <taxon>Fulvivirgaceae</taxon>
        <taxon>Chryseolinea</taxon>
    </lineage>
</organism>
<dbReference type="InterPro" id="IPR018697">
    <property type="entry name" value="DUF2199"/>
</dbReference>
<dbReference type="Proteomes" id="UP000266183">
    <property type="component" value="Chromosome"/>
</dbReference>
<keyword evidence="2" id="KW-1185">Reference proteome</keyword>
<accession>A0A385SR45</accession>
<dbReference type="AlphaFoldDB" id="A0A385SR45"/>
<dbReference type="EMBL" id="CP032382">
    <property type="protein sequence ID" value="AYB33322.1"/>
    <property type="molecule type" value="Genomic_DNA"/>
</dbReference>
<reference evidence="2" key="1">
    <citation type="submission" date="2018-09" db="EMBL/GenBank/DDBJ databases">
        <title>Chryseolinea sp. KIS68-18 isolated from soil.</title>
        <authorList>
            <person name="Weon H.-Y."/>
            <person name="Kwon S.-W."/>
            <person name="Lee S.A."/>
        </authorList>
    </citation>
    <scope>NUCLEOTIDE SEQUENCE [LARGE SCALE GENOMIC DNA]</scope>
    <source>
        <strain evidence="2">KIS68-18</strain>
    </source>
</reference>